<sequence>MKTPSTAVRDLVPGIAGMALVGSSVTVSRSLVDAPLFAVQAVRYAAAALLLLALARAARVPVLRPRGREWLWLAGIAGVGLVLFNVAVVRGVAHAEPAVIAVAVASVPILLGLIGPFLEGRRPSRQVLLAAPVVVAGAVLVEGTGRTDAAGVAWAALALGCEAGFTLLAVPVLRRHGPWGVSVHAVWLGALVLAGLTVAFERPADLATVTSTQWAAAGYLAVLVTAVAFLLWYRTVAAVGSGRAGLLTGVAPLAAAGAGALTGGGVPGPAVWLGLAVVIAGLAVGLRPGRAPEGAGERGEHGEHREHGKPTAPGGAAPASRTGRAPAPP</sequence>
<dbReference type="PANTHER" id="PTHR32322:SF2">
    <property type="entry name" value="EAMA DOMAIN-CONTAINING PROTEIN"/>
    <property type="match status" value="1"/>
</dbReference>
<dbReference type="AlphaFoldDB" id="A0AAU2JZR4"/>
<keyword evidence="5 7" id="KW-0472">Membrane</keyword>
<evidence type="ECO:0000256" key="2">
    <source>
        <dbReference type="ARBA" id="ARBA00007362"/>
    </source>
</evidence>
<feature type="transmembrane region" description="Helical" evidence="7">
    <location>
        <begin position="127"/>
        <end position="145"/>
    </location>
</feature>
<keyword evidence="4 7" id="KW-1133">Transmembrane helix</keyword>
<evidence type="ECO:0000256" key="6">
    <source>
        <dbReference type="SAM" id="MobiDB-lite"/>
    </source>
</evidence>
<comment type="subcellular location">
    <subcellularLocation>
        <location evidence="1">Membrane</location>
        <topology evidence="1">Multi-pass membrane protein</topology>
    </subcellularLocation>
</comment>
<accession>A0AAU2JZR4</accession>
<proteinExistence type="inferred from homology"/>
<feature type="transmembrane region" description="Helical" evidence="7">
    <location>
        <begin position="70"/>
        <end position="92"/>
    </location>
</feature>
<feature type="transmembrane region" description="Helical" evidence="7">
    <location>
        <begin position="212"/>
        <end position="232"/>
    </location>
</feature>
<evidence type="ECO:0000259" key="8">
    <source>
        <dbReference type="Pfam" id="PF00892"/>
    </source>
</evidence>
<reference evidence="9" key="1">
    <citation type="submission" date="2022-10" db="EMBL/GenBank/DDBJ databases">
        <title>The complete genomes of actinobacterial strains from the NBC collection.</title>
        <authorList>
            <person name="Joergensen T.S."/>
            <person name="Alvarez Arevalo M."/>
            <person name="Sterndorff E.B."/>
            <person name="Faurdal D."/>
            <person name="Vuksanovic O."/>
            <person name="Mourched A.-S."/>
            <person name="Charusanti P."/>
            <person name="Shaw S."/>
            <person name="Blin K."/>
            <person name="Weber T."/>
        </authorList>
    </citation>
    <scope>NUCLEOTIDE SEQUENCE</scope>
    <source>
        <strain evidence="9">NBC_00049</strain>
    </source>
</reference>
<feature type="transmembrane region" description="Helical" evidence="7">
    <location>
        <begin position="151"/>
        <end position="172"/>
    </location>
</feature>
<evidence type="ECO:0000256" key="1">
    <source>
        <dbReference type="ARBA" id="ARBA00004141"/>
    </source>
</evidence>
<comment type="similarity">
    <text evidence="2">Belongs to the EamA transporter family.</text>
</comment>
<gene>
    <name evidence="9" type="ORF">OG327_35295</name>
</gene>
<dbReference type="EMBL" id="CP108264">
    <property type="protein sequence ID" value="WTU78147.1"/>
    <property type="molecule type" value="Genomic_DNA"/>
</dbReference>
<feature type="domain" description="EamA" evidence="8">
    <location>
        <begin position="151"/>
        <end position="284"/>
    </location>
</feature>
<dbReference type="SUPFAM" id="SSF103481">
    <property type="entry name" value="Multidrug resistance efflux transporter EmrE"/>
    <property type="match status" value="2"/>
</dbReference>
<name>A0AAU2JZR4_9ACTN</name>
<dbReference type="Pfam" id="PF00892">
    <property type="entry name" value="EamA"/>
    <property type="match status" value="2"/>
</dbReference>
<dbReference type="InterPro" id="IPR050638">
    <property type="entry name" value="AA-Vitamin_Transporters"/>
</dbReference>
<feature type="domain" description="EamA" evidence="8">
    <location>
        <begin position="15"/>
        <end position="141"/>
    </location>
</feature>
<evidence type="ECO:0000313" key="9">
    <source>
        <dbReference type="EMBL" id="WTU78147.1"/>
    </source>
</evidence>
<feature type="transmembrane region" description="Helical" evidence="7">
    <location>
        <begin position="12"/>
        <end position="31"/>
    </location>
</feature>
<feature type="transmembrane region" description="Helical" evidence="7">
    <location>
        <begin position="244"/>
        <end position="263"/>
    </location>
</feature>
<feature type="transmembrane region" description="Helical" evidence="7">
    <location>
        <begin position="98"/>
        <end position="118"/>
    </location>
</feature>
<feature type="region of interest" description="Disordered" evidence="6">
    <location>
        <begin position="290"/>
        <end position="329"/>
    </location>
</feature>
<feature type="transmembrane region" description="Helical" evidence="7">
    <location>
        <begin position="37"/>
        <end position="58"/>
    </location>
</feature>
<keyword evidence="3 7" id="KW-0812">Transmembrane</keyword>
<evidence type="ECO:0000256" key="7">
    <source>
        <dbReference type="SAM" id="Phobius"/>
    </source>
</evidence>
<feature type="transmembrane region" description="Helical" evidence="7">
    <location>
        <begin position="269"/>
        <end position="286"/>
    </location>
</feature>
<evidence type="ECO:0000256" key="3">
    <source>
        <dbReference type="ARBA" id="ARBA00022692"/>
    </source>
</evidence>
<feature type="compositionally biased region" description="Basic and acidic residues" evidence="6">
    <location>
        <begin position="295"/>
        <end position="309"/>
    </location>
</feature>
<organism evidence="9">
    <name type="scientific">Streptomyces sp. NBC_00049</name>
    <dbReference type="NCBI Taxonomy" id="2903617"/>
    <lineage>
        <taxon>Bacteria</taxon>
        <taxon>Bacillati</taxon>
        <taxon>Actinomycetota</taxon>
        <taxon>Actinomycetes</taxon>
        <taxon>Kitasatosporales</taxon>
        <taxon>Streptomycetaceae</taxon>
        <taxon>Streptomyces</taxon>
    </lineage>
</organism>
<feature type="compositionally biased region" description="Low complexity" evidence="6">
    <location>
        <begin position="310"/>
        <end position="329"/>
    </location>
</feature>
<dbReference type="InterPro" id="IPR037185">
    <property type="entry name" value="EmrE-like"/>
</dbReference>
<feature type="transmembrane region" description="Helical" evidence="7">
    <location>
        <begin position="179"/>
        <end position="200"/>
    </location>
</feature>
<evidence type="ECO:0000256" key="5">
    <source>
        <dbReference type="ARBA" id="ARBA00023136"/>
    </source>
</evidence>
<dbReference type="InterPro" id="IPR000620">
    <property type="entry name" value="EamA_dom"/>
</dbReference>
<dbReference type="GO" id="GO:0016020">
    <property type="term" value="C:membrane"/>
    <property type="evidence" value="ECO:0007669"/>
    <property type="project" value="UniProtKB-SubCell"/>
</dbReference>
<evidence type="ECO:0000256" key="4">
    <source>
        <dbReference type="ARBA" id="ARBA00022989"/>
    </source>
</evidence>
<protein>
    <submittedName>
        <fullName evidence="9">DMT family transporter</fullName>
    </submittedName>
</protein>
<dbReference type="PANTHER" id="PTHR32322">
    <property type="entry name" value="INNER MEMBRANE TRANSPORTER"/>
    <property type="match status" value="1"/>
</dbReference>